<dbReference type="AlphaFoldDB" id="H0G8I7"/>
<dbReference type="PANTHER" id="PTHR33375">
    <property type="entry name" value="CHROMOSOME-PARTITIONING PROTEIN PARB-RELATED"/>
    <property type="match status" value="1"/>
</dbReference>
<dbReference type="GO" id="GO:0005694">
    <property type="term" value="C:chromosome"/>
    <property type="evidence" value="ECO:0007669"/>
    <property type="project" value="TreeGrafter"/>
</dbReference>
<evidence type="ECO:0000313" key="3">
    <source>
        <dbReference type="Proteomes" id="UP000004038"/>
    </source>
</evidence>
<dbReference type="Pfam" id="PF08281">
    <property type="entry name" value="Sigma70_r4_2"/>
    <property type="match status" value="1"/>
</dbReference>
<protein>
    <submittedName>
        <fullName evidence="2">ParB-like partition protein</fullName>
    </submittedName>
</protein>
<dbReference type="Proteomes" id="UP000004038">
    <property type="component" value="Unassembled WGS sequence"/>
</dbReference>
<dbReference type="Gene3D" id="1.10.10.2830">
    <property type="match status" value="1"/>
</dbReference>
<dbReference type="GO" id="GO:0007059">
    <property type="term" value="P:chromosome segregation"/>
    <property type="evidence" value="ECO:0007669"/>
    <property type="project" value="TreeGrafter"/>
</dbReference>
<dbReference type="GO" id="GO:0006352">
    <property type="term" value="P:DNA-templated transcription initiation"/>
    <property type="evidence" value="ECO:0007669"/>
    <property type="project" value="InterPro"/>
</dbReference>
<dbReference type="PATRIC" id="fig|1107881.3.peg.5902"/>
<dbReference type="GO" id="GO:0016987">
    <property type="term" value="F:sigma factor activity"/>
    <property type="evidence" value="ECO:0007669"/>
    <property type="project" value="InterPro"/>
</dbReference>
<accession>H0G8I7</accession>
<dbReference type="InterPro" id="IPR013249">
    <property type="entry name" value="RNA_pol_sigma70_r4_t2"/>
</dbReference>
<proteinExistence type="predicted"/>
<gene>
    <name evidence="2" type="ORF">SM0020_29130</name>
</gene>
<reference evidence="2 3" key="1">
    <citation type="journal article" date="2012" name="J. Bacteriol.">
        <title>Draft Genome Sequence of Sinorhizobium meliloti CCNWSX0020, a Nitrogen-Fixing Symbiont with Copper Tolerance Capability Isolated from Lead-Zinc Mine Tailings.</title>
        <authorList>
            <person name="Li Z."/>
            <person name="Ma Z."/>
            <person name="Hao X."/>
            <person name="Wei G."/>
        </authorList>
    </citation>
    <scope>NUCLEOTIDE SEQUENCE [LARGE SCALE GENOMIC DNA]</scope>
    <source>
        <strain evidence="2 3">CCNWSX0020</strain>
    </source>
</reference>
<dbReference type="SUPFAM" id="SSF109709">
    <property type="entry name" value="KorB DNA-binding domain-like"/>
    <property type="match status" value="1"/>
</dbReference>
<organism evidence="2 3">
    <name type="scientific">Sinorhizobium meliloti CCNWSX0020</name>
    <dbReference type="NCBI Taxonomy" id="1107881"/>
    <lineage>
        <taxon>Bacteria</taxon>
        <taxon>Pseudomonadati</taxon>
        <taxon>Pseudomonadota</taxon>
        <taxon>Alphaproteobacteria</taxon>
        <taxon>Hyphomicrobiales</taxon>
        <taxon>Rhizobiaceae</taxon>
        <taxon>Sinorhizobium/Ensifer group</taxon>
        <taxon>Sinorhizobium</taxon>
    </lineage>
</organism>
<name>H0G8I7_RHIML</name>
<dbReference type="InterPro" id="IPR050336">
    <property type="entry name" value="Chromosome_partition/occlusion"/>
</dbReference>
<dbReference type="PANTHER" id="PTHR33375:SF7">
    <property type="entry name" value="CHROMOSOME 2-PARTITIONING PROTEIN PARB-RELATED"/>
    <property type="match status" value="1"/>
</dbReference>
<evidence type="ECO:0000259" key="1">
    <source>
        <dbReference type="Pfam" id="PF08281"/>
    </source>
</evidence>
<dbReference type="EMBL" id="AGVV01000089">
    <property type="protein sequence ID" value="EHK74389.1"/>
    <property type="molecule type" value="Genomic_DNA"/>
</dbReference>
<feature type="domain" description="RNA polymerase sigma factor 70 region 4 type 2" evidence="1">
    <location>
        <begin position="13"/>
        <end position="41"/>
    </location>
</feature>
<evidence type="ECO:0000313" key="2">
    <source>
        <dbReference type="EMBL" id="EHK74389.1"/>
    </source>
</evidence>
<sequence length="52" mass="6063">MHPLDEFRGIMALREQGLDEEEIAARFHISVATVRQRLRLASVSPRLLELYQ</sequence>
<dbReference type="GO" id="GO:0003677">
    <property type="term" value="F:DNA binding"/>
    <property type="evidence" value="ECO:0007669"/>
    <property type="project" value="InterPro"/>
</dbReference>